<evidence type="ECO:0000313" key="11">
    <source>
        <dbReference type="Proteomes" id="UP001220478"/>
    </source>
</evidence>
<evidence type="ECO:0000256" key="6">
    <source>
        <dbReference type="ARBA" id="ARBA00022989"/>
    </source>
</evidence>
<evidence type="ECO:0000256" key="5">
    <source>
        <dbReference type="ARBA" id="ARBA00022692"/>
    </source>
</evidence>
<feature type="transmembrane region" description="Helical" evidence="9">
    <location>
        <begin position="193"/>
        <end position="220"/>
    </location>
</feature>
<proteinExistence type="inferred from homology"/>
<dbReference type="PIRSF" id="PIRSF005353">
    <property type="entry name" value="PbuG"/>
    <property type="match status" value="1"/>
</dbReference>
<keyword evidence="4 8" id="KW-1003">Cell membrane</keyword>
<dbReference type="RefSeq" id="WP_315570836.1">
    <property type="nucleotide sequence ID" value="NZ_CP118866.1"/>
</dbReference>
<dbReference type="Proteomes" id="UP001220478">
    <property type="component" value="Chromosome"/>
</dbReference>
<keyword evidence="3 8" id="KW-0813">Transport</keyword>
<keyword evidence="7 8" id="KW-0472">Membrane</keyword>
<evidence type="ECO:0000256" key="2">
    <source>
        <dbReference type="ARBA" id="ARBA00005697"/>
    </source>
</evidence>
<keyword evidence="11" id="KW-1185">Reference proteome</keyword>
<dbReference type="InterPro" id="IPR026033">
    <property type="entry name" value="Azg-like_bact_archaea"/>
</dbReference>
<feature type="transmembrane region" description="Helical" evidence="9">
    <location>
        <begin position="128"/>
        <end position="147"/>
    </location>
</feature>
<feature type="transmembrane region" description="Helical" evidence="9">
    <location>
        <begin position="372"/>
        <end position="401"/>
    </location>
</feature>
<feature type="transmembrane region" description="Helical" evidence="9">
    <location>
        <begin position="99"/>
        <end position="116"/>
    </location>
</feature>
<evidence type="ECO:0000313" key="10">
    <source>
        <dbReference type="EMBL" id="WEG36232.1"/>
    </source>
</evidence>
<dbReference type="PANTHER" id="PTHR43337:SF1">
    <property type="entry name" value="XANTHINE_URACIL PERMEASE C887.17-RELATED"/>
    <property type="match status" value="1"/>
</dbReference>
<feature type="transmembrane region" description="Helical" evidence="9">
    <location>
        <begin position="282"/>
        <end position="304"/>
    </location>
</feature>
<evidence type="ECO:0000256" key="7">
    <source>
        <dbReference type="ARBA" id="ARBA00023136"/>
    </source>
</evidence>
<evidence type="ECO:0000256" key="8">
    <source>
        <dbReference type="PIRNR" id="PIRNR005353"/>
    </source>
</evidence>
<sequence length="436" mass="46404">MDKFFQLKARNTSVRTELVAGLTTFMTMSYILIVNPNMLSATGMDKGGVFTATIIASVVATLMMALMANLPFALAPGMGLNAFFTYSICLGMGKDWRFALTAVFLEGIIFLLLSLFKVREFIFEAIPITLKKAVSCGIGLFIALIGLNSAGIVGTGKGTVLGLGNLLTPQSAVFFFGLLVAALLTAKNIKGALFAGIVSSTVLALILGVVQLPTSIFSLPPSMAPVALQLQWEHVFTWEMFSVMFTFLFVDIFDTVGTLAGVATKAGLIDEKGRLPKVGNALFADAAGTTVGALCGTSTITTFVESAAGVADGGRTGLTSVSTAFWFVVSLFFFPLISIVPPQATASALVIVGLFMLTPIKEINFSDFTESIPAYITMLMMPFSYSIAEGISFGMISYVVLKVLSGKGKEVSLLMYILSLLFAVRIFWPLLQPLLG</sequence>
<dbReference type="Pfam" id="PF00860">
    <property type="entry name" value="Xan_ur_permease"/>
    <property type="match status" value="1"/>
</dbReference>
<feature type="transmembrane region" description="Helical" evidence="9">
    <location>
        <begin position="47"/>
        <end position="66"/>
    </location>
</feature>
<feature type="transmembrane region" description="Helical" evidence="9">
    <location>
        <begin position="413"/>
        <end position="431"/>
    </location>
</feature>
<evidence type="ECO:0000256" key="3">
    <source>
        <dbReference type="ARBA" id="ARBA00022448"/>
    </source>
</evidence>
<feature type="transmembrane region" description="Helical" evidence="9">
    <location>
        <begin position="316"/>
        <end position="337"/>
    </location>
</feature>
<name>A0ABY8C6H0_9FIRM</name>
<feature type="transmembrane region" description="Helical" evidence="9">
    <location>
        <begin position="12"/>
        <end position="35"/>
    </location>
</feature>
<comment type="similarity">
    <text evidence="2 8">Belongs to the nucleobase:cation symporter-2 (NCS2) (TC 2.A.40) family. Azg-like subfamily.</text>
</comment>
<feature type="transmembrane region" description="Helical" evidence="9">
    <location>
        <begin position="167"/>
        <end position="186"/>
    </location>
</feature>
<feature type="transmembrane region" description="Helical" evidence="9">
    <location>
        <begin position="344"/>
        <end position="360"/>
    </location>
</feature>
<accession>A0ABY8C6H0</accession>
<dbReference type="InterPro" id="IPR045018">
    <property type="entry name" value="Azg-like"/>
</dbReference>
<comment type="subcellular location">
    <subcellularLocation>
        <location evidence="1 8">Cell membrane</location>
        <topology evidence="1 8">Multi-pass membrane protein</topology>
    </subcellularLocation>
</comment>
<reference evidence="10 11" key="1">
    <citation type="submission" date="2023-02" db="EMBL/GenBank/DDBJ databases">
        <title>Novel Oscillospiraceae bacterial genomes.</title>
        <authorList>
            <person name="Srinivasan S."/>
            <person name="Austin M.N."/>
            <person name="Fiedler T.L."/>
            <person name="Strenk S.M."/>
            <person name="Agnew K.J."/>
            <person name="Nagana Gowda G.A."/>
            <person name="Raftery D."/>
            <person name="Beamer M.A."/>
            <person name="Achilles S.L."/>
            <person name="Wiesenfeld H.C."/>
            <person name="Fredricks D.N."/>
            <person name="Hillier S.L."/>
        </authorList>
    </citation>
    <scope>NUCLEOTIDE SEQUENCE [LARGE SCALE GENOMIC DNA]</scope>
    <source>
        <strain evidence="10 11">CHIC02 1186E3-8</strain>
    </source>
</reference>
<protein>
    <submittedName>
        <fullName evidence="10">NCS2 family permease</fullName>
    </submittedName>
</protein>
<dbReference type="EMBL" id="CP118868">
    <property type="protein sequence ID" value="WEG36232.1"/>
    <property type="molecule type" value="Genomic_DNA"/>
</dbReference>
<evidence type="ECO:0000256" key="4">
    <source>
        <dbReference type="ARBA" id="ARBA00022475"/>
    </source>
</evidence>
<dbReference type="InterPro" id="IPR006043">
    <property type="entry name" value="NCS2"/>
</dbReference>
<evidence type="ECO:0000256" key="9">
    <source>
        <dbReference type="SAM" id="Phobius"/>
    </source>
</evidence>
<gene>
    <name evidence="10" type="ORF">PYS61_05850</name>
</gene>
<evidence type="ECO:0000256" key="1">
    <source>
        <dbReference type="ARBA" id="ARBA00004651"/>
    </source>
</evidence>
<dbReference type="PANTHER" id="PTHR43337">
    <property type="entry name" value="XANTHINE/URACIL PERMEASE C887.17-RELATED"/>
    <property type="match status" value="1"/>
</dbReference>
<organism evidence="10 11">
    <name type="scientific">Amygdalobacter indicium</name>
    <dbReference type="NCBI Taxonomy" id="3029272"/>
    <lineage>
        <taxon>Bacteria</taxon>
        <taxon>Bacillati</taxon>
        <taxon>Bacillota</taxon>
        <taxon>Clostridia</taxon>
        <taxon>Eubacteriales</taxon>
        <taxon>Oscillospiraceae</taxon>
        <taxon>Amygdalobacter</taxon>
    </lineage>
</organism>
<keyword evidence="5 8" id="KW-0812">Transmembrane</keyword>
<feature type="transmembrane region" description="Helical" evidence="9">
    <location>
        <begin position="240"/>
        <end position="262"/>
    </location>
</feature>
<keyword evidence="6 8" id="KW-1133">Transmembrane helix</keyword>